<evidence type="ECO:0000313" key="1">
    <source>
        <dbReference type="EMBL" id="KAK4806492.1"/>
    </source>
</evidence>
<accession>A0AAN7RJG1</accession>
<reference evidence="1 2" key="1">
    <citation type="journal article" date="2023" name="J. Hered.">
        <title>Chromosome-level genome of the wood stork (Mycteria americana) provides insight into avian chromosome evolution.</title>
        <authorList>
            <person name="Flamio R. Jr."/>
            <person name="Ramstad K.M."/>
        </authorList>
    </citation>
    <scope>NUCLEOTIDE SEQUENCE [LARGE SCALE GENOMIC DNA]</scope>
    <source>
        <strain evidence="1">JAX WOST 10</strain>
    </source>
</reference>
<proteinExistence type="predicted"/>
<dbReference type="Proteomes" id="UP001333110">
    <property type="component" value="Unassembled WGS sequence"/>
</dbReference>
<gene>
    <name evidence="1" type="ORF">QYF61_021328</name>
</gene>
<sequence length="131" mass="14614">MMSSGLAMTSATFLSTHECIPSVTAFVHEGRTVDVVHLSLSKACGMVSCNVLVPRLGHYSLDGSTNSWVKHQLDDEAERAVFHMCVHDPEEETLTTFVNDTTLEGPFLCLRDVIQEKPDRQEDCPVRNFMN</sequence>
<organism evidence="1 2">
    <name type="scientific">Mycteria americana</name>
    <name type="common">Wood stork</name>
    <dbReference type="NCBI Taxonomy" id="33587"/>
    <lineage>
        <taxon>Eukaryota</taxon>
        <taxon>Metazoa</taxon>
        <taxon>Chordata</taxon>
        <taxon>Craniata</taxon>
        <taxon>Vertebrata</taxon>
        <taxon>Euteleostomi</taxon>
        <taxon>Archelosauria</taxon>
        <taxon>Archosauria</taxon>
        <taxon>Dinosauria</taxon>
        <taxon>Saurischia</taxon>
        <taxon>Theropoda</taxon>
        <taxon>Coelurosauria</taxon>
        <taxon>Aves</taxon>
        <taxon>Neognathae</taxon>
        <taxon>Neoaves</taxon>
        <taxon>Aequornithes</taxon>
        <taxon>Ciconiiformes</taxon>
        <taxon>Ciconiidae</taxon>
        <taxon>Mycteria</taxon>
    </lineage>
</organism>
<name>A0AAN7RJG1_MYCAM</name>
<evidence type="ECO:0000313" key="2">
    <source>
        <dbReference type="Proteomes" id="UP001333110"/>
    </source>
</evidence>
<dbReference type="EMBL" id="JAUNZN010000039">
    <property type="protein sequence ID" value="KAK4806492.1"/>
    <property type="molecule type" value="Genomic_DNA"/>
</dbReference>
<comment type="caution">
    <text evidence="1">The sequence shown here is derived from an EMBL/GenBank/DDBJ whole genome shotgun (WGS) entry which is preliminary data.</text>
</comment>
<keyword evidence="2" id="KW-1185">Reference proteome</keyword>
<protein>
    <submittedName>
        <fullName evidence="1">Uncharacterized protein</fullName>
    </submittedName>
</protein>
<dbReference type="AlphaFoldDB" id="A0AAN7RJG1"/>